<dbReference type="Proteomes" id="UP000278351">
    <property type="component" value="Unassembled WGS sequence"/>
</dbReference>
<proteinExistence type="predicted"/>
<dbReference type="AlphaFoldDB" id="A0A3N4PFV0"/>
<dbReference type="InterPro" id="IPR032710">
    <property type="entry name" value="NTF2-like_dom_sf"/>
</dbReference>
<keyword evidence="2" id="KW-1185">Reference proteome</keyword>
<dbReference type="RefSeq" id="WP_123849032.1">
    <property type="nucleotide sequence ID" value="NZ_RPDH01000003.1"/>
</dbReference>
<evidence type="ECO:0000313" key="1">
    <source>
        <dbReference type="EMBL" id="RPE05389.1"/>
    </source>
</evidence>
<sequence length="259" mass="29030">MPDTAIKSPEQPTDPVAEAEYAFARHAVDSGVKAAFLRYMDTSSVIFNNGRVTNGMRYWEKAKEPAATLYWQPVFACTAADGQSGFTTGPFEWRRTTADSALSCGQYTTVWQKDENGDWHFFADLGIGYHGSLFNKKPLRLYTPHLPSPNHATAIAIDSNFIALFRREPTDAFKQVLLPETWLNFNGQHPVQTTAGIMATLQQIPAGLDFEPLAGFVADSRDLAYVYGHTLLAGKKENYLRVWAYTNAGWKLLLQVLRW</sequence>
<evidence type="ECO:0008006" key="3">
    <source>
        <dbReference type="Google" id="ProtNLM"/>
    </source>
</evidence>
<dbReference type="OrthoDB" id="1119084at2"/>
<dbReference type="EMBL" id="RPDH01000003">
    <property type="protein sequence ID" value="RPE05389.1"/>
    <property type="molecule type" value="Genomic_DNA"/>
</dbReference>
<gene>
    <name evidence="1" type="ORF">EGT74_23670</name>
</gene>
<name>A0A3N4PFV0_9BACT</name>
<dbReference type="Gene3D" id="3.10.450.50">
    <property type="match status" value="1"/>
</dbReference>
<dbReference type="SUPFAM" id="SSF54427">
    <property type="entry name" value="NTF2-like"/>
    <property type="match status" value="1"/>
</dbReference>
<accession>A0A3N4PFV0</accession>
<organism evidence="1 2">
    <name type="scientific">Chitinophaga lutea</name>
    <dbReference type="NCBI Taxonomy" id="2488634"/>
    <lineage>
        <taxon>Bacteria</taxon>
        <taxon>Pseudomonadati</taxon>
        <taxon>Bacteroidota</taxon>
        <taxon>Chitinophagia</taxon>
        <taxon>Chitinophagales</taxon>
        <taxon>Chitinophagaceae</taxon>
        <taxon>Chitinophaga</taxon>
    </lineage>
</organism>
<evidence type="ECO:0000313" key="2">
    <source>
        <dbReference type="Proteomes" id="UP000278351"/>
    </source>
</evidence>
<comment type="caution">
    <text evidence="1">The sequence shown here is derived from an EMBL/GenBank/DDBJ whole genome shotgun (WGS) entry which is preliminary data.</text>
</comment>
<reference evidence="1 2" key="1">
    <citation type="submission" date="2018-11" db="EMBL/GenBank/DDBJ databases">
        <title>Chitinophaga lutea sp.nov., isolate from arsenic contaminated soil.</title>
        <authorList>
            <person name="Zong Y."/>
        </authorList>
    </citation>
    <scope>NUCLEOTIDE SEQUENCE [LARGE SCALE GENOMIC DNA]</scope>
    <source>
        <strain evidence="1 2">ZY74</strain>
    </source>
</reference>
<protein>
    <recommendedName>
        <fullName evidence="3">DUF4440 domain-containing protein</fullName>
    </recommendedName>
</protein>